<keyword evidence="1" id="KW-0732">Signal</keyword>
<feature type="chain" id="PRO_5004343949" description="Secreted protein" evidence="1">
    <location>
        <begin position="29"/>
        <end position="123"/>
    </location>
</feature>
<accession>R0KE19</accession>
<organism evidence="2 3">
    <name type="scientific">Exserohilum turcicum (strain 28A)</name>
    <name type="common">Northern leaf blight fungus</name>
    <name type="synonym">Setosphaeria turcica</name>
    <dbReference type="NCBI Taxonomy" id="671987"/>
    <lineage>
        <taxon>Eukaryota</taxon>
        <taxon>Fungi</taxon>
        <taxon>Dikarya</taxon>
        <taxon>Ascomycota</taxon>
        <taxon>Pezizomycotina</taxon>
        <taxon>Dothideomycetes</taxon>
        <taxon>Pleosporomycetidae</taxon>
        <taxon>Pleosporales</taxon>
        <taxon>Pleosporineae</taxon>
        <taxon>Pleosporaceae</taxon>
        <taxon>Exserohilum</taxon>
    </lineage>
</organism>
<dbReference type="Proteomes" id="UP000016935">
    <property type="component" value="Unassembled WGS sequence"/>
</dbReference>
<keyword evidence="3" id="KW-1185">Reference proteome</keyword>
<evidence type="ECO:0000313" key="2">
    <source>
        <dbReference type="EMBL" id="EOA86407.1"/>
    </source>
</evidence>
<dbReference type="GeneID" id="19404486"/>
<reference evidence="2 3" key="2">
    <citation type="journal article" date="2013" name="PLoS Genet.">
        <title>Comparative genome structure, secondary metabolite, and effector coding capacity across Cochliobolus pathogens.</title>
        <authorList>
            <person name="Condon B.J."/>
            <person name="Leng Y."/>
            <person name="Wu D."/>
            <person name="Bushley K.E."/>
            <person name="Ohm R.A."/>
            <person name="Otillar R."/>
            <person name="Martin J."/>
            <person name="Schackwitz W."/>
            <person name="Grimwood J."/>
            <person name="MohdZainudin N."/>
            <person name="Xue C."/>
            <person name="Wang R."/>
            <person name="Manning V.A."/>
            <person name="Dhillon B."/>
            <person name="Tu Z.J."/>
            <person name="Steffenson B.J."/>
            <person name="Salamov A."/>
            <person name="Sun H."/>
            <person name="Lowry S."/>
            <person name="LaButti K."/>
            <person name="Han J."/>
            <person name="Copeland A."/>
            <person name="Lindquist E."/>
            <person name="Barry K."/>
            <person name="Schmutz J."/>
            <person name="Baker S.E."/>
            <person name="Ciuffetti L.M."/>
            <person name="Grigoriev I.V."/>
            <person name="Zhong S."/>
            <person name="Turgeon B.G."/>
        </authorList>
    </citation>
    <scope>NUCLEOTIDE SEQUENCE [LARGE SCALE GENOMIC DNA]</scope>
    <source>
        <strain evidence="3">28A</strain>
    </source>
</reference>
<evidence type="ECO:0008006" key="4">
    <source>
        <dbReference type="Google" id="ProtNLM"/>
    </source>
</evidence>
<proteinExistence type="predicted"/>
<sequence>MRCIHISSPMRIYLYMGMLTMAAQLCMAAHPGQAGTNSYCNTEDDGRKRRGPRCTAEASDQCIDQYCQDQCNNDRSVHRYNLPTPGEPLQCDCYSSIGTPRPQLFGTTTQPRRRYTKLERFET</sequence>
<feature type="signal peptide" evidence="1">
    <location>
        <begin position="1"/>
        <end position="28"/>
    </location>
</feature>
<evidence type="ECO:0000256" key="1">
    <source>
        <dbReference type="SAM" id="SignalP"/>
    </source>
</evidence>
<dbReference type="RefSeq" id="XP_008025909.1">
    <property type="nucleotide sequence ID" value="XM_008027718.1"/>
</dbReference>
<dbReference type="AlphaFoldDB" id="R0KE19"/>
<dbReference type="EMBL" id="KB908593">
    <property type="protein sequence ID" value="EOA86407.1"/>
    <property type="molecule type" value="Genomic_DNA"/>
</dbReference>
<gene>
    <name evidence="2" type="ORF">SETTUDRAFT_39539</name>
</gene>
<name>R0KE19_EXST2</name>
<evidence type="ECO:0000313" key="3">
    <source>
        <dbReference type="Proteomes" id="UP000016935"/>
    </source>
</evidence>
<protein>
    <recommendedName>
        <fullName evidence="4">Secreted protein</fullName>
    </recommendedName>
</protein>
<dbReference type="HOGENOM" id="CLU_2016636_0_0_1"/>
<reference evidence="2 3" key="1">
    <citation type="journal article" date="2012" name="PLoS Pathog.">
        <title>Diverse lifestyles and strategies of plant pathogenesis encoded in the genomes of eighteen Dothideomycetes fungi.</title>
        <authorList>
            <person name="Ohm R.A."/>
            <person name="Feau N."/>
            <person name="Henrissat B."/>
            <person name="Schoch C.L."/>
            <person name="Horwitz B.A."/>
            <person name="Barry K.W."/>
            <person name="Condon B.J."/>
            <person name="Copeland A.C."/>
            <person name="Dhillon B."/>
            <person name="Glaser F."/>
            <person name="Hesse C.N."/>
            <person name="Kosti I."/>
            <person name="LaButti K."/>
            <person name="Lindquist E.A."/>
            <person name="Lucas S."/>
            <person name="Salamov A.A."/>
            <person name="Bradshaw R.E."/>
            <person name="Ciuffetti L."/>
            <person name="Hamelin R.C."/>
            <person name="Kema G.H.J."/>
            <person name="Lawrence C."/>
            <person name="Scott J.A."/>
            <person name="Spatafora J.W."/>
            <person name="Turgeon B.G."/>
            <person name="de Wit P.J.G.M."/>
            <person name="Zhong S."/>
            <person name="Goodwin S.B."/>
            <person name="Grigoriev I.V."/>
        </authorList>
    </citation>
    <scope>NUCLEOTIDE SEQUENCE [LARGE SCALE GENOMIC DNA]</scope>
    <source>
        <strain evidence="3">28A</strain>
    </source>
</reference>